<reference evidence="4" key="2">
    <citation type="submission" date="2014-07" db="EMBL/GenBank/DDBJ databases">
        <title>Genetics and epidemiology of antimicrobial resistance in B. fragilis group.</title>
        <authorList>
            <person name="Sydenham T.V."/>
            <person name="Hasman H."/>
            <person name="Kemp M."/>
            <person name="Justesen U.S."/>
        </authorList>
    </citation>
    <scope>NUCLEOTIDE SEQUENCE [LARGE SCALE GENOMIC DNA]</scope>
    <source>
        <strain evidence="4">DCMOUH0018B</strain>
    </source>
</reference>
<dbReference type="EMBL" id="JMZZ02000036">
    <property type="protein sequence ID" value="KFX76363.1"/>
    <property type="molecule type" value="Genomic_DNA"/>
</dbReference>
<keyword evidence="2" id="KW-0012">Acyltransferase</keyword>
<dbReference type="PANTHER" id="PTHR43800:SF1">
    <property type="entry name" value="PEPTIDYL-LYSINE N-ACETYLTRANSFERASE YJAB"/>
    <property type="match status" value="1"/>
</dbReference>
<dbReference type="GO" id="GO:0016747">
    <property type="term" value="F:acyltransferase activity, transferring groups other than amino-acyl groups"/>
    <property type="evidence" value="ECO:0007669"/>
    <property type="project" value="InterPro"/>
</dbReference>
<dbReference type="InterPro" id="IPR016181">
    <property type="entry name" value="Acyl_CoA_acyltransferase"/>
</dbReference>
<evidence type="ECO:0000256" key="2">
    <source>
        <dbReference type="ARBA" id="ARBA00023315"/>
    </source>
</evidence>
<reference evidence="4" key="1">
    <citation type="book" date="2014" name="THE 24TH EUROPEAN CONGRESS OF CLINICAL MICROBIOLOGY AND INFECTIOUS DISEASES" publisher="ECCMID 2014" city="Barcelona, Spain">
        <title>Identification of resistance genes in three multidrug-resistant Bacteroides fragilis isolates by whole genome sequencing.</title>
        <editorList>
            <person name="Unknown"/>
            <person name="A."/>
        </editorList>
        <authorList>
            <person name="Sydenham T.V."/>
            <person name="Hasman H."/>
            <person name="Wang M."/>
            <person name="Soki J."/>
            <person name="Nagy E."/>
            <person name="Justesen U.S."/>
        </authorList>
    </citation>
    <scope>NUCLEOTIDE SEQUENCE</scope>
    <source>
        <strain evidence="4">DCMOUH0018B</strain>
        <strain evidence="5">DCMSKEJBY0001B</strain>
    </source>
</reference>
<dbReference type="EMBL" id="CP036546">
    <property type="protein sequence ID" value="QCQ45109.1"/>
    <property type="molecule type" value="Genomic_DNA"/>
</dbReference>
<protein>
    <submittedName>
        <fullName evidence="5">GNAT family N-acetyltransferase</fullName>
    </submittedName>
</protein>
<dbReference type="AlphaFoldDB" id="A0A0I9SDF5"/>
<dbReference type="OrthoDB" id="9788916at2"/>
<organism evidence="4">
    <name type="scientific">Bacteroides fragilis</name>
    <dbReference type="NCBI Taxonomy" id="817"/>
    <lineage>
        <taxon>Bacteria</taxon>
        <taxon>Pseudomonadati</taxon>
        <taxon>Bacteroidota</taxon>
        <taxon>Bacteroidia</taxon>
        <taxon>Bacteroidales</taxon>
        <taxon>Bacteroidaceae</taxon>
        <taxon>Bacteroides</taxon>
    </lineage>
</organism>
<reference evidence="5 6" key="3">
    <citation type="submission" date="2019-03" db="EMBL/GenBank/DDBJ databases">
        <title>Complete genome assembly of MDR B. fragilis.</title>
        <authorList>
            <person name="Sydenham T.V."/>
            <person name="Hasman H."/>
            <person name="Justesen U.S."/>
        </authorList>
    </citation>
    <scope>NUCLEOTIDE SEQUENCE [LARGE SCALE GENOMIC DNA]</scope>
    <source>
        <strain evidence="5 6">DCMSKEJBY0001B</strain>
    </source>
</reference>
<dbReference type="PATRIC" id="fig|817.53.peg.378"/>
<sequence>MIEQPHIHEYDELLQVWEEAVRTTHHFLTETDIQFYKPLIRNEYFAAVQLYVIREDAGTIAAFMGLSTDCIEMLFVSPKAQEQGYGSELVEFAIREKHIYKVDVNEQNTAALGFYLHRGFEVTGRDALDGTGKPFPVLHLQIPPVRLRKARIQDMGLLQTVFTQSVQNTCSADYNHLQIQAWIGRGTQQRWQELFQSDLCFLLAEDIRQSQIAGFTSINPKGYLHSMFVHPQYQHRGIASILLRKAEEYARNCRAVSVHSEVSITARPFFEKHGYITEKEQTVDVNGIEMTNFLMYKRI</sequence>
<gene>
    <name evidence="5" type="ORF">EC80_009705</name>
    <name evidence="4" type="ORF">EE52_0201775</name>
</gene>
<accession>A0A0I9SDF5</accession>
<dbReference type="SUPFAM" id="SSF55729">
    <property type="entry name" value="Acyl-CoA N-acyltransferases (Nat)"/>
    <property type="match status" value="2"/>
</dbReference>
<evidence type="ECO:0000313" key="5">
    <source>
        <dbReference type="EMBL" id="QCQ45109.1"/>
    </source>
</evidence>
<evidence type="ECO:0000256" key="1">
    <source>
        <dbReference type="ARBA" id="ARBA00022679"/>
    </source>
</evidence>
<feature type="domain" description="N-acetyltransferase" evidence="3">
    <location>
        <begin position="5"/>
        <end position="152"/>
    </location>
</feature>
<dbReference type="RefSeq" id="WP_005809869.1">
    <property type="nucleotide sequence ID" value="NZ_CAEUHN010000018.1"/>
</dbReference>
<proteinExistence type="predicted"/>
<evidence type="ECO:0000313" key="6">
    <source>
        <dbReference type="Proteomes" id="UP000036847"/>
    </source>
</evidence>
<dbReference type="Proteomes" id="UP000036847">
    <property type="component" value="Chromosome"/>
</dbReference>
<dbReference type="PROSITE" id="PS51186">
    <property type="entry name" value="GNAT"/>
    <property type="match status" value="2"/>
</dbReference>
<dbReference type="Pfam" id="PF13673">
    <property type="entry name" value="Acetyltransf_10"/>
    <property type="match status" value="1"/>
</dbReference>
<evidence type="ECO:0000313" key="4">
    <source>
        <dbReference type="EMBL" id="KFX76363.1"/>
    </source>
</evidence>
<dbReference type="Pfam" id="PF13508">
    <property type="entry name" value="Acetyltransf_7"/>
    <property type="match status" value="1"/>
</dbReference>
<dbReference type="Gene3D" id="3.40.630.30">
    <property type="match status" value="2"/>
</dbReference>
<keyword evidence="1" id="KW-0808">Transferase</keyword>
<dbReference type="InterPro" id="IPR000182">
    <property type="entry name" value="GNAT_dom"/>
</dbReference>
<feature type="domain" description="N-acetyltransferase" evidence="3">
    <location>
        <begin position="145"/>
        <end position="299"/>
    </location>
</feature>
<dbReference type="CDD" id="cd04301">
    <property type="entry name" value="NAT_SF"/>
    <property type="match status" value="2"/>
</dbReference>
<name>A0A0I9SDF5_BACFG</name>
<dbReference type="PANTHER" id="PTHR43800">
    <property type="entry name" value="PEPTIDYL-LYSINE N-ACETYLTRANSFERASE YJAB"/>
    <property type="match status" value="1"/>
</dbReference>
<evidence type="ECO:0000259" key="3">
    <source>
        <dbReference type="PROSITE" id="PS51186"/>
    </source>
</evidence>